<accession>A0A2C9W8Z7</accession>
<keyword evidence="1" id="KW-1133">Transmembrane helix</keyword>
<dbReference type="AlphaFoldDB" id="A0A2C9W8Z7"/>
<keyword evidence="1" id="KW-0472">Membrane</keyword>
<sequence length="49" mass="5623">MGKIYFLESDDNWGLDLKVILVLIALAFLAISVCLPPRYPRVYAVYRCC</sequence>
<name>A0A2C9W8Z7_MANES</name>
<keyword evidence="1" id="KW-0812">Transmembrane</keyword>
<evidence type="ECO:0000256" key="1">
    <source>
        <dbReference type="SAM" id="Phobius"/>
    </source>
</evidence>
<reference evidence="2" key="1">
    <citation type="submission" date="2016-02" db="EMBL/GenBank/DDBJ databases">
        <title>WGS assembly of Manihot esculenta.</title>
        <authorList>
            <person name="Bredeson J.V."/>
            <person name="Prochnik S.E."/>
            <person name="Lyons J.B."/>
            <person name="Schmutz J."/>
            <person name="Grimwood J."/>
            <person name="Vrebalov J."/>
            <person name="Bart R.S."/>
            <person name="Amuge T."/>
            <person name="Ferguson M.E."/>
            <person name="Green R."/>
            <person name="Putnam N."/>
            <person name="Stites J."/>
            <person name="Rounsley S."/>
            <person name="Rokhsar D.S."/>
        </authorList>
    </citation>
    <scope>NUCLEOTIDE SEQUENCE [LARGE SCALE GENOMIC DNA]</scope>
    <source>
        <tissue evidence="2">Leaf</tissue>
    </source>
</reference>
<protein>
    <submittedName>
        <fullName evidence="2">Uncharacterized protein</fullName>
    </submittedName>
</protein>
<feature type="transmembrane region" description="Helical" evidence="1">
    <location>
        <begin position="20"/>
        <end position="37"/>
    </location>
</feature>
<gene>
    <name evidence="2" type="ORF">MANES_03G191400</name>
</gene>
<dbReference type="EMBL" id="CM004389">
    <property type="protein sequence ID" value="OAY55948.1"/>
    <property type="molecule type" value="Genomic_DNA"/>
</dbReference>
<proteinExistence type="predicted"/>
<evidence type="ECO:0000313" key="2">
    <source>
        <dbReference type="EMBL" id="OAY55948.1"/>
    </source>
</evidence>
<organism evidence="2">
    <name type="scientific">Manihot esculenta</name>
    <name type="common">Cassava</name>
    <name type="synonym">Jatropha manihot</name>
    <dbReference type="NCBI Taxonomy" id="3983"/>
    <lineage>
        <taxon>Eukaryota</taxon>
        <taxon>Viridiplantae</taxon>
        <taxon>Streptophyta</taxon>
        <taxon>Embryophyta</taxon>
        <taxon>Tracheophyta</taxon>
        <taxon>Spermatophyta</taxon>
        <taxon>Magnoliopsida</taxon>
        <taxon>eudicotyledons</taxon>
        <taxon>Gunneridae</taxon>
        <taxon>Pentapetalae</taxon>
        <taxon>rosids</taxon>
        <taxon>fabids</taxon>
        <taxon>Malpighiales</taxon>
        <taxon>Euphorbiaceae</taxon>
        <taxon>Crotonoideae</taxon>
        <taxon>Manihoteae</taxon>
        <taxon>Manihot</taxon>
    </lineage>
</organism>